<dbReference type="AlphaFoldDB" id="A0A7S1KSL8"/>
<name>A0A7S1KSL8_9EUKA</name>
<protein>
    <recommendedName>
        <fullName evidence="3">PAS domain-containing protein</fullName>
    </recommendedName>
</protein>
<gene>
    <name evidence="2" type="ORF">PCOS0759_LOCUS7569</name>
</gene>
<evidence type="ECO:0000256" key="1">
    <source>
        <dbReference type="SAM" id="MobiDB-lite"/>
    </source>
</evidence>
<reference evidence="2" key="1">
    <citation type="submission" date="2021-01" db="EMBL/GenBank/DDBJ databases">
        <authorList>
            <person name="Corre E."/>
            <person name="Pelletier E."/>
            <person name="Niang G."/>
            <person name="Scheremetjew M."/>
            <person name="Finn R."/>
            <person name="Kale V."/>
            <person name="Holt S."/>
            <person name="Cochrane G."/>
            <person name="Meng A."/>
            <person name="Brown T."/>
            <person name="Cohen L."/>
        </authorList>
    </citation>
    <scope>NUCLEOTIDE SEQUENCE</scope>
    <source>
        <strain evidence="2">WS</strain>
    </source>
</reference>
<organism evidence="2">
    <name type="scientific">Percolomonas cosmopolitus</name>
    <dbReference type="NCBI Taxonomy" id="63605"/>
    <lineage>
        <taxon>Eukaryota</taxon>
        <taxon>Discoba</taxon>
        <taxon>Heterolobosea</taxon>
        <taxon>Tetramitia</taxon>
        <taxon>Eutetramitia</taxon>
        <taxon>Percolomonadidae</taxon>
        <taxon>Percolomonas</taxon>
    </lineage>
</organism>
<dbReference type="EMBL" id="HBGD01009187">
    <property type="protein sequence ID" value="CAD9084315.1"/>
    <property type="molecule type" value="Transcribed_RNA"/>
</dbReference>
<feature type="region of interest" description="Disordered" evidence="1">
    <location>
        <begin position="209"/>
        <end position="247"/>
    </location>
</feature>
<proteinExistence type="predicted"/>
<evidence type="ECO:0000313" key="2">
    <source>
        <dbReference type="EMBL" id="CAD9084315.1"/>
    </source>
</evidence>
<feature type="compositionally biased region" description="Polar residues" evidence="1">
    <location>
        <begin position="235"/>
        <end position="247"/>
    </location>
</feature>
<sequence>MENTILKSEVNSLKQTTHQQNQWLSLLVQQMTQQNVELNQLRAQLQMDHKLIRVTHPNVINLSSHTNGSYDLFSDSSTHGVMVFENYLSTTDSTLLAYNRAVCNFFNLNAEKLRNQFSTWLTMDINRPKSPLVLFNIVKQQKTPSNIFFVCSFPSTTGFVDVRINIMIEEKQWWLVFDFSNFLIKQAEDPDFFQTENVIQKCSLTDSRESTKIPLSPDSDNEIQKSAQRAPPTNPSSAGQPNKQNFLFDSEFKGDDFASLDF</sequence>
<evidence type="ECO:0008006" key="3">
    <source>
        <dbReference type="Google" id="ProtNLM"/>
    </source>
</evidence>
<accession>A0A7S1KSL8</accession>